<feature type="transmembrane region" description="Helical" evidence="1">
    <location>
        <begin position="333"/>
        <end position="355"/>
    </location>
</feature>
<dbReference type="EMBL" id="UINC01032261">
    <property type="protein sequence ID" value="SVB19628.1"/>
    <property type="molecule type" value="Genomic_DNA"/>
</dbReference>
<feature type="transmembrane region" description="Helical" evidence="1">
    <location>
        <begin position="276"/>
        <end position="296"/>
    </location>
</feature>
<feature type="transmembrane region" description="Helical" evidence="1">
    <location>
        <begin position="177"/>
        <end position="199"/>
    </location>
</feature>
<feature type="transmembrane region" description="Helical" evidence="1">
    <location>
        <begin position="115"/>
        <end position="141"/>
    </location>
</feature>
<protein>
    <recommendedName>
        <fullName evidence="2">Major facilitator superfamily (MFS) profile domain-containing protein</fullName>
    </recommendedName>
</protein>
<evidence type="ECO:0000313" key="3">
    <source>
        <dbReference type="EMBL" id="SVB19628.1"/>
    </source>
</evidence>
<feature type="transmembrane region" description="Helical" evidence="1">
    <location>
        <begin position="20"/>
        <end position="49"/>
    </location>
</feature>
<feature type="transmembrane region" description="Helical" evidence="1">
    <location>
        <begin position="153"/>
        <end position="171"/>
    </location>
</feature>
<dbReference type="Pfam" id="PF07690">
    <property type="entry name" value="MFS_1"/>
    <property type="match status" value="1"/>
</dbReference>
<dbReference type="InterPro" id="IPR050327">
    <property type="entry name" value="Proton-linked_MCT"/>
</dbReference>
<dbReference type="InterPro" id="IPR011701">
    <property type="entry name" value="MFS"/>
</dbReference>
<evidence type="ECO:0000259" key="2">
    <source>
        <dbReference type="PROSITE" id="PS50850"/>
    </source>
</evidence>
<name>A0A382C0P1_9ZZZZ</name>
<accession>A0A382C0P1</accession>
<evidence type="ECO:0000256" key="1">
    <source>
        <dbReference type="SAM" id="Phobius"/>
    </source>
</evidence>
<dbReference type="AlphaFoldDB" id="A0A382C0P1"/>
<dbReference type="PROSITE" id="PS50850">
    <property type="entry name" value="MFS"/>
    <property type="match status" value="1"/>
</dbReference>
<proteinExistence type="predicted"/>
<organism evidence="3">
    <name type="scientific">marine metagenome</name>
    <dbReference type="NCBI Taxonomy" id="408172"/>
    <lineage>
        <taxon>unclassified sequences</taxon>
        <taxon>metagenomes</taxon>
        <taxon>ecological metagenomes</taxon>
    </lineage>
</organism>
<keyword evidence="1" id="KW-0472">Membrane</keyword>
<dbReference type="InterPro" id="IPR036259">
    <property type="entry name" value="MFS_trans_sf"/>
</dbReference>
<keyword evidence="1" id="KW-0812">Transmembrane</keyword>
<dbReference type="GO" id="GO:0022857">
    <property type="term" value="F:transmembrane transporter activity"/>
    <property type="evidence" value="ECO:0007669"/>
    <property type="project" value="InterPro"/>
</dbReference>
<sequence>MLKVNLRPAGLAVGSHKIHYAWAIVGVASAMWMTTSVIRFAASVLVPYLQENFDWSIFDIFAGFAIQWIASALASPLVGWLGDRYGVRRIMVLGALIFVVGMLLTGTMTHLWQFYLFYGIILSLAMAIFQVPMVAAVTLWFRKHLGIAMGTMQAIQGLGTAAAIFLVSLMVDSLGLMWTFWLPGIAGGTILFLLVRLFYNEPGEIGIKAWGASEDEPLERLLEGPIAKARTSGFLRLAQRTGTFWNLIGIHFWGCAGHNIILMGLVAMVVQRGISTGAAAGVLIALTVTSTITRFAVPIVADRMGSKVAMAVCFSLQTFPVLMLLVANDLWVFYLFAILFGIGIGGEMTAFPIINRQYYGNAPIGTTYGWQVGGGGMGMAIGLLVGGFIWTQTGSFIGAVWLSFGLSLVGVFCIWALPNTSHHLIPDWEETLPLEARSSASS</sequence>
<reference evidence="3" key="1">
    <citation type="submission" date="2018-05" db="EMBL/GenBank/DDBJ databases">
        <authorList>
            <person name="Lanie J.A."/>
            <person name="Ng W.-L."/>
            <person name="Kazmierczak K.M."/>
            <person name="Andrzejewski T.M."/>
            <person name="Davidsen T.M."/>
            <person name="Wayne K.J."/>
            <person name="Tettelin H."/>
            <person name="Glass J.I."/>
            <person name="Rusch D."/>
            <person name="Podicherti R."/>
            <person name="Tsui H.-C.T."/>
            <person name="Winkler M.E."/>
        </authorList>
    </citation>
    <scope>NUCLEOTIDE SEQUENCE</scope>
</reference>
<feature type="domain" description="Major facilitator superfamily (MFS) profile" evidence="2">
    <location>
        <begin position="20"/>
        <end position="422"/>
    </location>
</feature>
<feature type="transmembrane region" description="Helical" evidence="1">
    <location>
        <begin position="55"/>
        <end position="78"/>
    </location>
</feature>
<feature type="transmembrane region" description="Helical" evidence="1">
    <location>
        <begin position="396"/>
        <end position="417"/>
    </location>
</feature>
<keyword evidence="1" id="KW-1133">Transmembrane helix</keyword>
<feature type="transmembrane region" description="Helical" evidence="1">
    <location>
        <begin position="90"/>
        <end position="109"/>
    </location>
</feature>
<gene>
    <name evidence="3" type="ORF">METZ01_LOCUS172482</name>
</gene>
<feature type="transmembrane region" description="Helical" evidence="1">
    <location>
        <begin position="244"/>
        <end position="270"/>
    </location>
</feature>
<dbReference type="InterPro" id="IPR020846">
    <property type="entry name" value="MFS_dom"/>
</dbReference>
<dbReference type="PANTHER" id="PTHR11360">
    <property type="entry name" value="MONOCARBOXYLATE TRANSPORTER"/>
    <property type="match status" value="1"/>
</dbReference>
<dbReference type="SUPFAM" id="SSF103473">
    <property type="entry name" value="MFS general substrate transporter"/>
    <property type="match status" value="1"/>
</dbReference>
<dbReference type="Gene3D" id="1.20.1250.20">
    <property type="entry name" value="MFS general substrate transporter like domains"/>
    <property type="match status" value="2"/>
</dbReference>
<dbReference type="PANTHER" id="PTHR11360:SF290">
    <property type="entry name" value="MONOCARBOXYLATE MFS PERMEASE"/>
    <property type="match status" value="1"/>
</dbReference>
<feature type="transmembrane region" description="Helical" evidence="1">
    <location>
        <begin position="367"/>
        <end position="390"/>
    </location>
</feature>